<dbReference type="InterPro" id="IPR013221">
    <property type="entry name" value="Mur_ligase_cen"/>
</dbReference>
<gene>
    <name evidence="10 15" type="primary">murF</name>
    <name evidence="15" type="ORF">TPL01_29920</name>
</gene>
<comment type="caution">
    <text evidence="15">The sequence shown here is derived from an EMBL/GenBank/DDBJ whole genome shotgun (WGS) entry which is preliminary data.</text>
</comment>
<dbReference type="AlphaFoldDB" id="A0A512LBJ1"/>
<comment type="function">
    <text evidence="10 11">Involved in cell wall formation. Catalyzes the final step in the synthesis of UDP-N-acetylmuramoyl-pentapeptide, the precursor of murein.</text>
</comment>
<dbReference type="Gene3D" id="3.40.1390.10">
    <property type="entry name" value="MurE/MurF, N-terminal domain"/>
    <property type="match status" value="1"/>
</dbReference>
<evidence type="ECO:0000313" key="16">
    <source>
        <dbReference type="Proteomes" id="UP000321337"/>
    </source>
</evidence>
<dbReference type="SUPFAM" id="SSF53244">
    <property type="entry name" value="MurD-like peptide ligases, peptide-binding domain"/>
    <property type="match status" value="1"/>
</dbReference>
<comment type="pathway">
    <text evidence="10 11">Cell wall biogenesis; peptidoglycan biosynthesis.</text>
</comment>
<keyword evidence="5 10" id="KW-0067">ATP-binding</keyword>
<evidence type="ECO:0000259" key="14">
    <source>
        <dbReference type="Pfam" id="PF08245"/>
    </source>
</evidence>
<dbReference type="UniPathway" id="UPA00219"/>
<organism evidence="15 16">
    <name type="scientific">Sulfuriferula plumbiphila</name>
    <dbReference type="NCBI Taxonomy" id="171865"/>
    <lineage>
        <taxon>Bacteria</taxon>
        <taxon>Pseudomonadati</taxon>
        <taxon>Pseudomonadota</taxon>
        <taxon>Betaproteobacteria</taxon>
        <taxon>Nitrosomonadales</taxon>
        <taxon>Sulfuricellaceae</taxon>
        <taxon>Sulfuriferula</taxon>
    </lineage>
</organism>
<comment type="catalytic activity">
    <reaction evidence="10 11">
        <text>D-alanyl-D-alanine + UDP-N-acetyl-alpha-D-muramoyl-L-alanyl-gamma-D-glutamyl-meso-2,6-diaminopimelate + ATP = UDP-N-acetyl-alpha-D-muramoyl-L-alanyl-gamma-D-glutamyl-meso-2,6-diaminopimeloyl-D-alanyl-D-alanine + ADP + phosphate + H(+)</text>
        <dbReference type="Rhea" id="RHEA:28374"/>
        <dbReference type="ChEBI" id="CHEBI:15378"/>
        <dbReference type="ChEBI" id="CHEBI:30616"/>
        <dbReference type="ChEBI" id="CHEBI:43474"/>
        <dbReference type="ChEBI" id="CHEBI:57822"/>
        <dbReference type="ChEBI" id="CHEBI:61386"/>
        <dbReference type="ChEBI" id="CHEBI:83905"/>
        <dbReference type="ChEBI" id="CHEBI:456216"/>
        <dbReference type="EC" id="6.3.2.10"/>
    </reaction>
</comment>
<keyword evidence="2 10" id="KW-0436">Ligase</keyword>
<dbReference type="Pfam" id="PF02875">
    <property type="entry name" value="Mur_ligase_C"/>
    <property type="match status" value="1"/>
</dbReference>
<dbReference type="GO" id="GO:0008360">
    <property type="term" value="P:regulation of cell shape"/>
    <property type="evidence" value="ECO:0007669"/>
    <property type="project" value="UniProtKB-KW"/>
</dbReference>
<dbReference type="RefSeq" id="WP_332835330.1">
    <property type="nucleotide sequence ID" value="NZ_AP021884.1"/>
</dbReference>
<name>A0A512LBJ1_9PROT</name>
<evidence type="ECO:0000256" key="1">
    <source>
        <dbReference type="ARBA" id="ARBA00022490"/>
    </source>
</evidence>
<evidence type="ECO:0000256" key="3">
    <source>
        <dbReference type="ARBA" id="ARBA00022618"/>
    </source>
</evidence>
<dbReference type="GO" id="GO:0005737">
    <property type="term" value="C:cytoplasm"/>
    <property type="evidence" value="ECO:0007669"/>
    <property type="project" value="UniProtKB-SubCell"/>
</dbReference>
<keyword evidence="1 10" id="KW-0963">Cytoplasm</keyword>
<protein>
    <recommendedName>
        <fullName evidence="10 11">UDP-N-acetylmuramoyl-tripeptide--D-alanyl-D-alanine ligase</fullName>
        <ecNumber evidence="10 11">6.3.2.10</ecNumber>
    </recommendedName>
    <alternativeName>
        <fullName evidence="10">D-alanyl-D-alanine-adding enzyme</fullName>
    </alternativeName>
</protein>
<keyword evidence="6 10" id="KW-0133">Cell shape</keyword>
<keyword evidence="3 10" id="KW-0132">Cell division</keyword>
<evidence type="ECO:0000256" key="2">
    <source>
        <dbReference type="ARBA" id="ARBA00022598"/>
    </source>
</evidence>
<dbReference type="PANTHER" id="PTHR43024">
    <property type="entry name" value="UDP-N-ACETYLMURAMOYL-TRIPEPTIDE--D-ALANYL-D-ALANINE LIGASE"/>
    <property type="match status" value="1"/>
</dbReference>
<dbReference type="GO" id="GO:0047480">
    <property type="term" value="F:UDP-N-acetylmuramoyl-tripeptide-D-alanyl-D-alanine ligase activity"/>
    <property type="evidence" value="ECO:0007669"/>
    <property type="project" value="UniProtKB-UniRule"/>
</dbReference>
<dbReference type="Pfam" id="PF08245">
    <property type="entry name" value="Mur_ligase_M"/>
    <property type="match status" value="1"/>
</dbReference>
<dbReference type="GO" id="GO:0008766">
    <property type="term" value="F:UDP-N-acetylmuramoylalanyl-D-glutamyl-2,6-diaminopimelate-D-alanyl-D-alanine ligase activity"/>
    <property type="evidence" value="ECO:0007669"/>
    <property type="project" value="RHEA"/>
</dbReference>
<feature type="binding site" evidence="10">
    <location>
        <begin position="108"/>
        <end position="114"/>
    </location>
    <ligand>
        <name>ATP</name>
        <dbReference type="ChEBI" id="CHEBI:30616"/>
    </ligand>
</feature>
<dbReference type="InterPro" id="IPR035911">
    <property type="entry name" value="MurE/MurF_N"/>
</dbReference>
<dbReference type="EMBL" id="BKAD01000038">
    <property type="protein sequence ID" value="GEP31854.1"/>
    <property type="molecule type" value="Genomic_DNA"/>
</dbReference>
<dbReference type="InterPro" id="IPR000713">
    <property type="entry name" value="Mur_ligase_N"/>
</dbReference>
<dbReference type="GO" id="GO:0005524">
    <property type="term" value="F:ATP binding"/>
    <property type="evidence" value="ECO:0007669"/>
    <property type="project" value="UniProtKB-UniRule"/>
</dbReference>
<dbReference type="Gene3D" id="3.90.190.20">
    <property type="entry name" value="Mur ligase, C-terminal domain"/>
    <property type="match status" value="1"/>
</dbReference>
<dbReference type="Proteomes" id="UP000321337">
    <property type="component" value="Unassembled WGS sequence"/>
</dbReference>
<evidence type="ECO:0000313" key="15">
    <source>
        <dbReference type="EMBL" id="GEP31854.1"/>
    </source>
</evidence>
<evidence type="ECO:0000256" key="10">
    <source>
        <dbReference type="HAMAP-Rule" id="MF_02019"/>
    </source>
</evidence>
<keyword evidence="16" id="KW-1185">Reference proteome</keyword>
<dbReference type="InterPro" id="IPR005863">
    <property type="entry name" value="UDP-N-AcMur_synth"/>
</dbReference>
<feature type="domain" description="Mur ligase C-terminal" evidence="13">
    <location>
        <begin position="317"/>
        <end position="436"/>
    </location>
</feature>
<dbReference type="SUPFAM" id="SSF63418">
    <property type="entry name" value="MurE/MurF N-terminal domain"/>
    <property type="match status" value="1"/>
</dbReference>
<dbReference type="Gene3D" id="3.40.1190.10">
    <property type="entry name" value="Mur-like, catalytic domain"/>
    <property type="match status" value="1"/>
</dbReference>
<evidence type="ECO:0000256" key="5">
    <source>
        <dbReference type="ARBA" id="ARBA00022840"/>
    </source>
</evidence>
<dbReference type="GO" id="GO:0051301">
    <property type="term" value="P:cell division"/>
    <property type="evidence" value="ECO:0007669"/>
    <property type="project" value="UniProtKB-KW"/>
</dbReference>
<comment type="subcellular location">
    <subcellularLocation>
        <location evidence="10 11">Cytoplasm</location>
    </subcellularLocation>
</comment>
<sequence length="451" mass="46821">MRMMTLATAAAAIHAGMRGADVEFARVATDTRTIQPGDLFVALQGERFDGHRFARQALDSGAAAVMIAADSGCSAQPALLVDDTRLALGRLAAWWRTQMPARLVAITGSNGKTTVKEMLAAILRAASSGAAVLATRGNLNNDIGMPLTLLGLRPEHVYGVIEMGMNHSGEIDYLTRLASPEVALVNNAGAAHVGMLGSVENVARAKGEIFAGLGDGGVAVINADDTHAGLWRTLAGQHPVLDFGMDYGAAIRGSYRATARGSEVTAATPLGELQFSLRVAGEHNVRNALAATAAALALGVDARAIVDGLAGFDGVAGRLQFKPALHGATLIDDTYNANPDSVNAALAVLAAIPGKKIVVLGDMGELGGDAAAMHAEIGRAARAAQVDQLLALGEMSAAAVETFGAGAMHFERIEELLAELENRLDAGVTVLVKGSRFMQMERVVKSFEVTR</sequence>
<dbReference type="InterPro" id="IPR051046">
    <property type="entry name" value="MurCDEF_CellWall_CoF430Synth"/>
</dbReference>
<reference evidence="15 16" key="1">
    <citation type="submission" date="2019-07" db="EMBL/GenBank/DDBJ databases">
        <title>Whole genome shotgun sequence of Thiobacillus plumbophilus NBRC 107929.</title>
        <authorList>
            <person name="Hosoyama A."/>
            <person name="Uohara A."/>
            <person name="Ohji S."/>
            <person name="Ichikawa N."/>
        </authorList>
    </citation>
    <scope>NUCLEOTIDE SEQUENCE [LARGE SCALE GENOMIC DNA]</scope>
    <source>
        <strain evidence="15 16">NBRC 107929</strain>
    </source>
</reference>
<feature type="domain" description="Mur ligase central" evidence="14">
    <location>
        <begin position="106"/>
        <end position="295"/>
    </location>
</feature>
<dbReference type="HAMAP" id="MF_02019">
    <property type="entry name" value="MurF"/>
    <property type="match status" value="1"/>
</dbReference>
<feature type="domain" description="Mur ligase N-terminal catalytic" evidence="12">
    <location>
        <begin position="26"/>
        <end position="71"/>
    </location>
</feature>
<evidence type="ECO:0000256" key="6">
    <source>
        <dbReference type="ARBA" id="ARBA00022960"/>
    </source>
</evidence>
<dbReference type="EC" id="6.3.2.10" evidence="10 11"/>
<dbReference type="PANTHER" id="PTHR43024:SF1">
    <property type="entry name" value="UDP-N-ACETYLMURAMOYL-TRIPEPTIDE--D-ALANYL-D-ALANINE LIGASE"/>
    <property type="match status" value="1"/>
</dbReference>
<evidence type="ECO:0000259" key="12">
    <source>
        <dbReference type="Pfam" id="PF01225"/>
    </source>
</evidence>
<evidence type="ECO:0000256" key="9">
    <source>
        <dbReference type="ARBA" id="ARBA00023316"/>
    </source>
</evidence>
<dbReference type="Pfam" id="PF01225">
    <property type="entry name" value="Mur_ligase"/>
    <property type="match status" value="1"/>
</dbReference>
<evidence type="ECO:0000256" key="11">
    <source>
        <dbReference type="RuleBase" id="RU004136"/>
    </source>
</evidence>
<evidence type="ECO:0000256" key="7">
    <source>
        <dbReference type="ARBA" id="ARBA00022984"/>
    </source>
</evidence>
<dbReference type="InterPro" id="IPR036565">
    <property type="entry name" value="Mur-like_cat_sf"/>
</dbReference>
<dbReference type="InterPro" id="IPR036615">
    <property type="entry name" value="Mur_ligase_C_dom_sf"/>
</dbReference>
<evidence type="ECO:0000256" key="8">
    <source>
        <dbReference type="ARBA" id="ARBA00023306"/>
    </source>
</evidence>
<comment type="similarity">
    <text evidence="10">Belongs to the MurCDEF family. MurF subfamily.</text>
</comment>
<dbReference type="SUPFAM" id="SSF53623">
    <property type="entry name" value="MurD-like peptide ligases, catalytic domain"/>
    <property type="match status" value="1"/>
</dbReference>
<dbReference type="GO" id="GO:0009252">
    <property type="term" value="P:peptidoglycan biosynthetic process"/>
    <property type="evidence" value="ECO:0007669"/>
    <property type="project" value="UniProtKB-UniRule"/>
</dbReference>
<keyword evidence="7 10" id="KW-0573">Peptidoglycan synthesis</keyword>
<dbReference type="GO" id="GO:0071555">
    <property type="term" value="P:cell wall organization"/>
    <property type="evidence" value="ECO:0007669"/>
    <property type="project" value="UniProtKB-KW"/>
</dbReference>
<keyword evidence="8 10" id="KW-0131">Cell cycle</keyword>
<dbReference type="InterPro" id="IPR004101">
    <property type="entry name" value="Mur_ligase_C"/>
</dbReference>
<evidence type="ECO:0000259" key="13">
    <source>
        <dbReference type="Pfam" id="PF02875"/>
    </source>
</evidence>
<keyword evidence="9 10" id="KW-0961">Cell wall biogenesis/degradation</keyword>
<evidence type="ECO:0000256" key="4">
    <source>
        <dbReference type="ARBA" id="ARBA00022741"/>
    </source>
</evidence>
<dbReference type="NCBIfam" id="TIGR01143">
    <property type="entry name" value="murF"/>
    <property type="match status" value="1"/>
</dbReference>
<accession>A0A512LBJ1</accession>
<proteinExistence type="inferred from homology"/>
<keyword evidence="4 10" id="KW-0547">Nucleotide-binding</keyword>